<dbReference type="Pfam" id="PF06938">
    <property type="entry name" value="DUF1285_N"/>
    <property type="match status" value="1"/>
</dbReference>
<dbReference type="Proteomes" id="UP001597108">
    <property type="component" value="Unassembled WGS sequence"/>
</dbReference>
<name>A0ABW3IMV9_9RHOB</name>
<keyword evidence="4" id="KW-1185">Reference proteome</keyword>
<evidence type="ECO:0000313" key="3">
    <source>
        <dbReference type="EMBL" id="MFD0978902.1"/>
    </source>
</evidence>
<evidence type="ECO:0000313" key="4">
    <source>
        <dbReference type="Proteomes" id="UP001597108"/>
    </source>
</evidence>
<dbReference type="InterPro" id="IPR048342">
    <property type="entry name" value="DUF1285_C"/>
</dbReference>
<reference evidence="4" key="1">
    <citation type="journal article" date="2019" name="Int. J. Syst. Evol. Microbiol.">
        <title>The Global Catalogue of Microorganisms (GCM) 10K type strain sequencing project: providing services to taxonomists for standard genome sequencing and annotation.</title>
        <authorList>
            <consortium name="The Broad Institute Genomics Platform"/>
            <consortium name="The Broad Institute Genome Sequencing Center for Infectious Disease"/>
            <person name="Wu L."/>
            <person name="Ma J."/>
        </authorList>
    </citation>
    <scope>NUCLEOTIDE SEQUENCE [LARGE SCALE GENOMIC DNA]</scope>
    <source>
        <strain evidence="4">CCUG 60524</strain>
    </source>
</reference>
<dbReference type="Gene3D" id="2.20.70.10">
    <property type="match status" value="1"/>
</dbReference>
<feature type="domain" description="DUF1285" evidence="2">
    <location>
        <begin position="99"/>
        <end position="193"/>
    </location>
</feature>
<dbReference type="InterPro" id="IPR048341">
    <property type="entry name" value="DUF1285_N"/>
</dbReference>
<dbReference type="InterPro" id="IPR010707">
    <property type="entry name" value="DUF1285"/>
</dbReference>
<dbReference type="Gene3D" id="2.30.270.10">
    <property type="entry name" value="duf1285 protein"/>
    <property type="match status" value="1"/>
</dbReference>
<dbReference type="InterPro" id="IPR023361">
    <property type="entry name" value="DUF1285_beta_roll_sf"/>
</dbReference>
<gene>
    <name evidence="3" type="ORF">ACFQ2S_04490</name>
</gene>
<proteinExistence type="predicted"/>
<accession>A0ABW3IMV9</accession>
<dbReference type="Pfam" id="PF21028">
    <property type="entry name" value="DUF1285_C"/>
    <property type="match status" value="1"/>
</dbReference>
<feature type="domain" description="DUF1285" evidence="1">
    <location>
        <begin position="32"/>
        <end position="98"/>
    </location>
</feature>
<dbReference type="Gene3D" id="3.10.540.10">
    <property type="entry name" value="duf1285 like domain"/>
    <property type="match status" value="1"/>
</dbReference>
<protein>
    <submittedName>
        <fullName evidence="3">DUF1285 domain-containing protein</fullName>
    </submittedName>
</protein>
<organism evidence="3 4">
    <name type="scientific">Tropicimonas aquimaris</name>
    <dbReference type="NCBI Taxonomy" id="914152"/>
    <lineage>
        <taxon>Bacteria</taxon>
        <taxon>Pseudomonadati</taxon>
        <taxon>Pseudomonadota</taxon>
        <taxon>Alphaproteobacteria</taxon>
        <taxon>Rhodobacterales</taxon>
        <taxon>Roseobacteraceae</taxon>
        <taxon>Tropicimonas</taxon>
    </lineage>
</organism>
<evidence type="ECO:0000259" key="2">
    <source>
        <dbReference type="Pfam" id="PF21028"/>
    </source>
</evidence>
<dbReference type="PIRSF" id="PIRSF029557">
    <property type="entry name" value="UCP029557"/>
    <property type="match status" value="1"/>
</dbReference>
<sequence length="200" mass="21445">MTKTGSGTGRATATAESLAAAAGKAAKSGGLPPVHLWDPPFCGDLDMEIRRDGTWFYNGTPIGRAPLVRLFSTILRKDGDAYFLVTPVEKVGIRVEDAPFVAVDANAAGDGDSQVISFTTNVGDSVTAGPEHPIRVERDPATGEPAPYVLVRVNLEALIDRKTFYRLVDLGVRHPHKGEEWFGLWSGGVFFPMIPAAELP</sequence>
<dbReference type="EMBL" id="JBHTJT010000007">
    <property type="protein sequence ID" value="MFD0978902.1"/>
    <property type="molecule type" value="Genomic_DNA"/>
</dbReference>
<dbReference type="RefSeq" id="WP_386073055.1">
    <property type="nucleotide sequence ID" value="NZ_JBHTJT010000007.1"/>
</dbReference>
<evidence type="ECO:0000259" key="1">
    <source>
        <dbReference type="Pfam" id="PF06938"/>
    </source>
</evidence>
<comment type="caution">
    <text evidence="3">The sequence shown here is derived from an EMBL/GenBank/DDBJ whole genome shotgun (WGS) entry which is preliminary data.</text>
</comment>